<accession>A0A1H0THA4</accession>
<organism evidence="2 3">
    <name type="scientific">Desulforhopalus singaporensis</name>
    <dbReference type="NCBI Taxonomy" id="91360"/>
    <lineage>
        <taxon>Bacteria</taxon>
        <taxon>Pseudomonadati</taxon>
        <taxon>Thermodesulfobacteriota</taxon>
        <taxon>Desulfobulbia</taxon>
        <taxon>Desulfobulbales</taxon>
        <taxon>Desulfocapsaceae</taxon>
        <taxon>Desulforhopalus</taxon>
    </lineage>
</organism>
<keyword evidence="3" id="KW-1185">Reference proteome</keyword>
<dbReference type="RefSeq" id="WP_092224404.1">
    <property type="nucleotide sequence ID" value="NZ_FNJI01000024.1"/>
</dbReference>
<evidence type="ECO:0000256" key="1">
    <source>
        <dbReference type="SAM" id="MobiDB-lite"/>
    </source>
</evidence>
<gene>
    <name evidence="2" type="ORF">SAMN05660330_03080</name>
</gene>
<feature type="region of interest" description="Disordered" evidence="1">
    <location>
        <begin position="18"/>
        <end position="73"/>
    </location>
</feature>
<name>A0A1H0THA4_9BACT</name>
<dbReference type="EMBL" id="FNJI01000024">
    <property type="protein sequence ID" value="SDP53070.1"/>
    <property type="molecule type" value="Genomic_DNA"/>
</dbReference>
<evidence type="ECO:0008006" key="4">
    <source>
        <dbReference type="Google" id="ProtNLM"/>
    </source>
</evidence>
<dbReference type="STRING" id="91360.SAMN05660330_03080"/>
<proteinExistence type="predicted"/>
<evidence type="ECO:0000313" key="3">
    <source>
        <dbReference type="Proteomes" id="UP000199073"/>
    </source>
</evidence>
<sequence length="73" mass="7841">MRLTALFFAVCLLGGCASPGDPGHKYPVRPDSGSERKAGPAMFLYEQAEEDADINKVTVTPPETDAEAREAED</sequence>
<reference evidence="2 3" key="1">
    <citation type="submission" date="2016-10" db="EMBL/GenBank/DDBJ databases">
        <authorList>
            <person name="de Groot N.N."/>
        </authorList>
    </citation>
    <scope>NUCLEOTIDE SEQUENCE [LARGE SCALE GENOMIC DNA]</scope>
    <source>
        <strain evidence="2 3">DSM 12130</strain>
    </source>
</reference>
<evidence type="ECO:0000313" key="2">
    <source>
        <dbReference type="EMBL" id="SDP53070.1"/>
    </source>
</evidence>
<protein>
    <recommendedName>
        <fullName evidence="4">Lipoprotein-attachment site-containing protein</fullName>
    </recommendedName>
</protein>
<dbReference type="AlphaFoldDB" id="A0A1H0THA4"/>
<dbReference type="Proteomes" id="UP000199073">
    <property type="component" value="Unassembled WGS sequence"/>
</dbReference>
<dbReference type="PROSITE" id="PS51257">
    <property type="entry name" value="PROKAR_LIPOPROTEIN"/>
    <property type="match status" value="1"/>
</dbReference>